<dbReference type="Gene3D" id="3.40.50.920">
    <property type="match status" value="1"/>
</dbReference>
<dbReference type="InterPro" id="IPR029061">
    <property type="entry name" value="THDP-binding"/>
</dbReference>
<dbReference type="GO" id="GO:0016491">
    <property type="term" value="F:oxidoreductase activity"/>
    <property type="evidence" value="ECO:0007669"/>
    <property type="project" value="UniProtKB-KW"/>
</dbReference>
<dbReference type="SUPFAM" id="SSF52922">
    <property type="entry name" value="TK C-terminal domain-like"/>
    <property type="match status" value="1"/>
</dbReference>
<comment type="cofactor">
    <cofactor evidence="1">
        <name>thiamine diphosphate</name>
        <dbReference type="ChEBI" id="CHEBI:58937"/>
    </cofactor>
</comment>
<dbReference type="RefSeq" id="WP_093231146.1">
    <property type="nucleotide sequence ID" value="NZ_FORR01000017.1"/>
</dbReference>
<evidence type="ECO:0000256" key="2">
    <source>
        <dbReference type="ARBA" id="ARBA00023002"/>
    </source>
</evidence>
<dbReference type="FunFam" id="3.40.50.920:FF:000001">
    <property type="entry name" value="Pyruvate dehydrogenase E1 beta subunit"/>
    <property type="match status" value="1"/>
</dbReference>
<dbReference type="SUPFAM" id="SSF52518">
    <property type="entry name" value="Thiamin diphosphate-binding fold (THDP-binding)"/>
    <property type="match status" value="1"/>
</dbReference>
<dbReference type="InterPro" id="IPR005475">
    <property type="entry name" value="Transketolase-like_Pyr-bd"/>
</dbReference>
<dbReference type="Pfam" id="PF02780">
    <property type="entry name" value="Transketolase_C"/>
    <property type="match status" value="1"/>
</dbReference>
<keyword evidence="5" id="KW-0670">Pyruvate</keyword>
<protein>
    <submittedName>
        <fullName evidence="5">Pyruvate dehydrogenase E1 component beta subunit</fullName>
    </submittedName>
</protein>
<reference evidence="5 6" key="1">
    <citation type="submission" date="2016-10" db="EMBL/GenBank/DDBJ databases">
        <authorList>
            <person name="de Groot N.N."/>
        </authorList>
    </citation>
    <scope>NUCLEOTIDE SEQUENCE [LARGE SCALE GENOMIC DNA]</scope>
    <source>
        <strain evidence="5 6">DSM 44778</strain>
    </source>
</reference>
<evidence type="ECO:0000259" key="4">
    <source>
        <dbReference type="SMART" id="SM00861"/>
    </source>
</evidence>
<dbReference type="PANTHER" id="PTHR43257">
    <property type="entry name" value="PYRUVATE DEHYDROGENASE E1 COMPONENT BETA SUBUNIT"/>
    <property type="match status" value="1"/>
</dbReference>
<accession>A0A1I3THG6</accession>
<dbReference type="STRING" id="46223.SAMN05421852_11766"/>
<dbReference type="EMBL" id="FORR01000017">
    <property type="protein sequence ID" value="SFJ69972.1"/>
    <property type="molecule type" value="Genomic_DNA"/>
</dbReference>
<evidence type="ECO:0000313" key="6">
    <source>
        <dbReference type="Proteomes" id="UP000199545"/>
    </source>
</evidence>
<sequence length="326" mass="35927">MEELNIVQSINQGIKQCMENDEDIVLFGQDVATNGGVFRVTDGLLAQFNESRVFDTPLSESGIVGIGIGMALNHLKPIIEIQFMGFLYPAFEQIVSHAARIRSRSKGKFSLPLLIRTPYGGGIGTPEIHSDSCEAFFVHQPGIKVVVPSNPYDAKGLIISAIQDPDPVLFLEPIKIYRSVKGKVPSEMYKVPLGRANIVKEGDDLSVFSWGAMLHVTEKAVEVAEKSYGISIEVVDLRTLSPLDTDTILTSVEKTGRCLVVHEAPKTCGLGAEIVSLVTENVFYFLKSPIERVTGFDIPYPPYAYEKYYLPDVKRIVASIKKIMDS</sequence>
<dbReference type="CDD" id="cd07036">
    <property type="entry name" value="TPP_PYR_E1-PDHc-beta_like"/>
    <property type="match status" value="1"/>
</dbReference>
<dbReference type="Proteomes" id="UP000199545">
    <property type="component" value="Unassembled WGS sequence"/>
</dbReference>
<dbReference type="AlphaFoldDB" id="A0A1I3THG6"/>
<dbReference type="PANTHER" id="PTHR43257:SF2">
    <property type="entry name" value="PYRUVATE DEHYDROGENASE E1 COMPONENT SUBUNIT BETA"/>
    <property type="match status" value="1"/>
</dbReference>
<dbReference type="Gene3D" id="3.40.50.970">
    <property type="match status" value="1"/>
</dbReference>
<keyword evidence="3" id="KW-0786">Thiamine pyrophosphate</keyword>
<gene>
    <name evidence="5" type="ORF">SAMN05421852_11766</name>
</gene>
<dbReference type="InterPro" id="IPR009014">
    <property type="entry name" value="Transketo_C/PFOR_II"/>
</dbReference>
<evidence type="ECO:0000256" key="3">
    <source>
        <dbReference type="ARBA" id="ARBA00023052"/>
    </source>
</evidence>
<evidence type="ECO:0000256" key="1">
    <source>
        <dbReference type="ARBA" id="ARBA00001964"/>
    </source>
</evidence>
<keyword evidence="2" id="KW-0560">Oxidoreductase</keyword>
<dbReference type="Pfam" id="PF02779">
    <property type="entry name" value="Transket_pyr"/>
    <property type="match status" value="1"/>
</dbReference>
<dbReference type="OrthoDB" id="9771835at2"/>
<dbReference type="FunFam" id="3.40.50.970:FF:000001">
    <property type="entry name" value="Pyruvate dehydrogenase E1 beta subunit"/>
    <property type="match status" value="1"/>
</dbReference>
<keyword evidence="6" id="KW-1185">Reference proteome</keyword>
<organism evidence="5 6">
    <name type="scientific">Thermoflavimicrobium dichotomicum</name>
    <dbReference type="NCBI Taxonomy" id="46223"/>
    <lineage>
        <taxon>Bacteria</taxon>
        <taxon>Bacillati</taxon>
        <taxon>Bacillota</taxon>
        <taxon>Bacilli</taxon>
        <taxon>Bacillales</taxon>
        <taxon>Thermoactinomycetaceae</taxon>
        <taxon>Thermoflavimicrobium</taxon>
    </lineage>
</organism>
<evidence type="ECO:0000313" key="5">
    <source>
        <dbReference type="EMBL" id="SFJ69972.1"/>
    </source>
</evidence>
<name>A0A1I3THG6_9BACL</name>
<proteinExistence type="predicted"/>
<dbReference type="InterPro" id="IPR033248">
    <property type="entry name" value="Transketolase_C"/>
</dbReference>
<feature type="domain" description="Transketolase-like pyrimidine-binding" evidence="4">
    <location>
        <begin position="4"/>
        <end position="179"/>
    </location>
</feature>
<dbReference type="SMART" id="SM00861">
    <property type="entry name" value="Transket_pyr"/>
    <property type="match status" value="1"/>
</dbReference>